<feature type="compositionally biased region" description="Pro residues" evidence="6">
    <location>
        <begin position="411"/>
        <end position="422"/>
    </location>
</feature>
<evidence type="ECO:0000259" key="7">
    <source>
        <dbReference type="SMART" id="SM00385"/>
    </source>
</evidence>
<dbReference type="GO" id="GO:0006357">
    <property type="term" value="P:regulation of transcription by RNA polymerase II"/>
    <property type="evidence" value="ECO:0007669"/>
    <property type="project" value="InterPro"/>
</dbReference>
<dbReference type="CDD" id="cd20546">
    <property type="entry name" value="CYCLIN_SpCG1C_ScCTK2-like_rpt2"/>
    <property type="match status" value="1"/>
</dbReference>
<dbReference type="SMART" id="SM00385">
    <property type="entry name" value="CYCLIN"/>
    <property type="match status" value="2"/>
</dbReference>
<feature type="compositionally biased region" description="Polar residues" evidence="6">
    <location>
        <begin position="532"/>
        <end position="557"/>
    </location>
</feature>
<dbReference type="InterPro" id="IPR006671">
    <property type="entry name" value="Cyclin_N"/>
</dbReference>
<keyword evidence="5" id="KW-0195">Cyclin</keyword>
<feature type="compositionally biased region" description="Polar residues" evidence="6">
    <location>
        <begin position="292"/>
        <end position="310"/>
    </location>
</feature>
<feature type="region of interest" description="Disordered" evidence="6">
    <location>
        <begin position="280"/>
        <end position="641"/>
    </location>
</feature>
<evidence type="ECO:0000313" key="8">
    <source>
        <dbReference type="EMBL" id="OKL62922.1"/>
    </source>
</evidence>
<protein>
    <recommendedName>
        <fullName evidence="3">RNA polymerase II holoenzyme cyclin-like subunit</fullName>
    </recommendedName>
</protein>
<dbReference type="RefSeq" id="XP_020123043.1">
    <property type="nucleotide sequence ID" value="XM_020261265.1"/>
</dbReference>
<dbReference type="STRING" id="1441469.A0A1Q5QAG4"/>
<feature type="compositionally biased region" description="Gly residues" evidence="6">
    <location>
        <begin position="622"/>
        <end position="641"/>
    </location>
</feature>
<dbReference type="OrthoDB" id="25002at2759"/>
<comment type="similarity">
    <text evidence="1">Belongs to the cyclin family. Cyclin C subfamily.</text>
</comment>
<proteinExistence type="inferred from homology"/>
<evidence type="ECO:0000256" key="2">
    <source>
        <dbReference type="ARBA" id="ARBA00011612"/>
    </source>
</evidence>
<dbReference type="EMBL" id="LFMY01000002">
    <property type="protein sequence ID" value="OKL62922.1"/>
    <property type="molecule type" value="Genomic_DNA"/>
</dbReference>
<evidence type="ECO:0000256" key="5">
    <source>
        <dbReference type="RuleBase" id="RU000383"/>
    </source>
</evidence>
<feature type="compositionally biased region" description="Basic and acidic residues" evidence="6">
    <location>
        <begin position="558"/>
        <end position="568"/>
    </location>
</feature>
<comment type="caution">
    <text evidence="8">The sequence shown here is derived from an EMBL/GenBank/DDBJ whole genome shotgun (WGS) entry which is preliminary data.</text>
</comment>
<keyword evidence="9" id="KW-1185">Reference proteome</keyword>
<dbReference type="Gene3D" id="1.10.472.10">
    <property type="entry name" value="Cyclin-like"/>
    <property type="match status" value="2"/>
</dbReference>
<sequence>MAANNTSQHPPRRPVPAPSNQVILESQKQWYFTDEELTRTPSLLDGMSMETEHVQRSKGVNFIVQVGIMLKLPQLTLTTAAVFLHRFFVRYSMVDLPRRPGLHPYSVAAGCLFLASKVDENTRKIKEFVIACCRVAQKNNNLEVDEQSKEFWRWKDTLVAYEDLCLEALCFDLQLEQPHKICYDFLCYFGKNDHKALRNAAWAFLNDSNYTVLCLQFYPRTIAAAALWAGARLCDVAFEDDEEGRPWWEQLDVNLSEVQRAVSRMVQLYERNITVHRQAHEYPNIPEDGDNAQESTRIVNPNPHSVSESMSAAELNGRKRSREAEAEDSHQQRLSPTRKPSLYESNRTRERSPKRQRLTPDPSRSPRSSSGAQRPLANGHHQTPRPANSRIPSAAIDDAYRRRQQQQQQPQYPPPPPPPPPVGVDGQTPSGSVDPVQQRIDEIVQQGLARNEKLGPNRNDNYHHHSNRHRERDRDRYRDHDRYMDRGRDWRRSDSYEGGGGEYRDRGRSRDYRDNNINNYNDRLPREKRPSTESSTLPQQRTSNNSQLPNAPSSSRQKANEERDRQGNEEGEITEDREEGEIVVETTNRDRDRDHGHSHSHSSAVNNSNNNNHQGAEETKVGGSGGNNGDDYGGGSEEGEV</sequence>
<evidence type="ECO:0000256" key="4">
    <source>
        <dbReference type="ARBA" id="ARBA00025278"/>
    </source>
</evidence>
<gene>
    <name evidence="8" type="ORF">UA08_01585</name>
</gene>
<feature type="compositionally biased region" description="Basic and acidic residues" evidence="6">
    <location>
        <begin position="450"/>
        <end position="463"/>
    </location>
</feature>
<dbReference type="PANTHER" id="PTHR10026">
    <property type="entry name" value="CYCLIN"/>
    <property type="match status" value="1"/>
</dbReference>
<comment type="function">
    <text evidence="4">Component of the SRB8-11 complex. The SRB8-11 complex is a regulatory module of the Mediator complex which is itself involved in regulation of basal and activated RNA polymerase II-dependent transcription. The SRB8-11 complex may be involved in the transcriptional repression of a subset of genes regulated by Mediator. It may inhibit the association of the Mediator complex with RNA polymerase II to form the holoenzyme complex. The SRB8-11 complex phosphorylates the C-terminal domain (CTD) of the largest subunit of RNA polymerase II.</text>
</comment>
<dbReference type="Proteomes" id="UP000214365">
    <property type="component" value="Unassembled WGS sequence"/>
</dbReference>
<dbReference type="InterPro" id="IPR043198">
    <property type="entry name" value="Cyclin/Ssn8"/>
</dbReference>
<comment type="subunit">
    <text evidence="2">Component of the SRB8-11 complex, a regulatory module of the Mediator complex.</text>
</comment>
<feature type="compositionally biased region" description="Acidic residues" evidence="6">
    <location>
        <begin position="569"/>
        <end position="582"/>
    </location>
</feature>
<dbReference type="GO" id="GO:0016538">
    <property type="term" value="F:cyclin-dependent protein serine/threonine kinase regulator activity"/>
    <property type="evidence" value="ECO:0007669"/>
    <property type="project" value="InterPro"/>
</dbReference>
<feature type="compositionally biased region" description="Basic and acidic residues" evidence="6">
    <location>
        <begin position="322"/>
        <end position="331"/>
    </location>
</feature>
<dbReference type="GeneID" id="31001340"/>
<feature type="compositionally biased region" description="Basic and acidic residues" evidence="6">
    <location>
        <begin position="470"/>
        <end position="495"/>
    </location>
</feature>
<feature type="domain" description="Cyclin-like" evidence="7">
    <location>
        <begin position="61"/>
        <end position="167"/>
    </location>
</feature>
<feature type="compositionally biased region" description="Basic and acidic residues" evidence="6">
    <location>
        <begin position="587"/>
        <end position="597"/>
    </location>
</feature>
<dbReference type="InterPro" id="IPR036915">
    <property type="entry name" value="Cyclin-like_sf"/>
</dbReference>
<name>A0A1Q5QAG4_TALAT</name>
<evidence type="ECO:0000256" key="6">
    <source>
        <dbReference type="SAM" id="MobiDB-lite"/>
    </source>
</evidence>
<accession>A0A1Q5QAG4</accession>
<feature type="compositionally biased region" description="Basic and acidic residues" evidence="6">
    <location>
        <begin position="502"/>
        <end position="514"/>
    </location>
</feature>
<evidence type="ECO:0000313" key="9">
    <source>
        <dbReference type="Proteomes" id="UP000214365"/>
    </source>
</evidence>
<dbReference type="FunFam" id="1.10.472.10:FF:000072">
    <property type="entry name" value="Cyclin Pch1"/>
    <property type="match status" value="1"/>
</dbReference>
<organism evidence="8 9">
    <name type="scientific">Talaromyces atroroseus</name>
    <dbReference type="NCBI Taxonomy" id="1441469"/>
    <lineage>
        <taxon>Eukaryota</taxon>
        <taxon>Fungi</taxon>
        <taxon>Dikarya</taxon>
        <taxon>Ascomycota</taxon>
        <taxon>Pezizomycotina</taxon>
        <taxon>Eurotiomycetes</taxon>
        <taxon>Eurotiomycetidae</taxon>
        <taxon>Eurotiales</taxon>
        <taxon>Trichocomaceae</taxon>
        <taxon>Talaromyces</taxon>
        <taxon>Talaromyces sect. Trachyspermi</taxon>
    </lineage>
</organism>
<dbReference type="InterPro" id="IPR013763">
    <property type="entry name" value="Cyclin-like_dom"/>
</dbReference>
<evidence type="ECO:0000256" key="3">
    <source>
        <dbReference type="ARBA" id="ARBA00014912"/>
    </source>
</evidence>
<dbReference type="Pfam" id="PF00134">
    <property type="entry name" value="Cyclin_N"/>
    <property type="match status" value="1"/>
</dbReference>
<evidence type="ECO:0000256" key="1">
    <source>
        <dbReference type="ARBA" id="ARBA00008638"/>
    </source>
</evidence>
<dbReference type="AlphaFoldDB" id="A0A1Q5QAG4"/>
<feature type="domain" description="Cyclin-like" evidence="7">
    <location>
        <begin position="184"/>
        <end position="267"/>
    </location>
</feature>
<dbReference type="FunFam" id="1.10.472.10:FF:000201">
    <property type="entry name" value="Cyclin pch1"/>
    <property type="match status" value="1"/>
</dbReference>
<reference evidence="8 9" key="1">
    <citation type="submission" date="2015-06" db="EMBL/GenBank/DDBJ databases">
        <title>Talaromyces atroroseus IBT 11181 draft genome.</title>
        <authorList>
            <person name="Rasmussen K.B."/>
            <person name="Rasmussen S."/>
            <person name="Petersen B."/>
            <person name="Sicheritz-Ponten T."/>
            <person name="Mortensen U.H."/>
            <person name="Thrane U."/>
        </authorList>
    </citation>
    <scope>NUCLEOTIDE SEQUENCE [LARGE SCALE GENOMIC DNA]</scope>
    <source>
        <strain evidence="8 9">IBT 11181</strain>
    </source>
</reference>
<dbReference type="SUPFAM" id="SSF47954">
    <property type="entry name" value="Cyclin-like"/>
    <property type="match status" value="2"/>
</dbReference>
<feature type="compositionally biased region" description="Low complexity" evidence="6">
    <location>
        <begin position="601"/>
        <end position="613"/>
    </location>
</feature>